<feature type="transmembrane region" description="Helical" evidence="3">
    <location>
        <begin position="20"/>
        <end position="40"/>
    </location>
</feature>
<keyword evidence="3" id="KW-1133">Transmembrane helix</keyword>
<evidence type="ECO:0000256" key="2">
    <source>
        <dbReference type="SAM" id="MobiDB-lite"/>
    </source>
</evidence>
<dbReference type="Proteomes" id="UP000515800">
    <property type="component" value="Chromosome"/>
</dbReference>
<dbReference type="Pfam" id="PF25888">
    <property type="entry name" value="WHD_DnaB"/>
    <property type="match status" value="1"/>
</dbReference>
<keyword evidence="7" id="KW-1185">Reference proteome</keyword>
<name>A0A7G9T4W4_9LACO</name>
<feature type="domain" description="DnaB/C C-terminal" evidence="4">
    <location>
        <begin position="297"/>
        <end position="372"/>
    </location>
</feature>
<organism evidence="6 7">
    <name type="scientific">Weissella diestrammenae</name>
    <dbReference type="NCBI Taxonomy" id="1162633"/>
    <lineage>
        <taxon>Bacteria</taxon>
        <taxon>Bacillati</taxon>
        <taxon>Bacillota</taxon>
        <taxon>Bacilli</taxon>
        <taxon>Lactobacillales</taxon>
        <taxon>Lactobacillaceae</taxon>
        <taxon>Weissella</taxon>
    </lineage>
</organism>
<evidence type="ECO:0000259" key="4">
    <source>
        <dbReference type="Pfam" id="PF07261"/>
    </source>
</evidence>
<dbReference type="Pfam" id="PF07261">
    <property type="entry name" value="DnaB_2"/>
    <property type="match status" value="1"/>
</dbReference>
<evidence type="ECO:0000256" key="3">
    <source>
        <dbReference type="SAM" id="Phobius"/>
    </source>
</evidence>
<dbReference type="EMBL" id="CP060724">
    <property type="protein sequence ID" value="QNN75139.1"/>
    <property type="molecule type" value="Genomic_DNA"/>
</dbReference>
<comment type="similarity">
    <text evidence="1">Belongs to the DnaB/DnaD family.</text>
</comment>
<keyword evidence="3" id="KW-0812">Transmembrane</keyword>
<feature type="region of interest" description="Disordered" evidence="2">
    <location>
        <begin position="375"/>
        <end position="405"/>
    </location>
</feature>
<dbReference type="AlphaFoldDB" id="A0A7G9T4W4"/>
<dbReference type="InterPro" id="IPR058660">
    <property type="entry name" value="WHD_DnaB"/>
</dbReference>
<reference evidence="6 7" key="1">
    <citation type="submission" date="2020-08" db="EMBL/GenBank/DDBJ databases">
        <title>Genome sequence of Weissella diestrammenae KACC 16890T.</title>
        <authorList>
            <person name="Hyun D.-W."/>
            <person name="Bae J.-W."/>
        </authorList>
    </citation>
    <scope>NUCLEOTIDE SEQUENCE [LARGE SCALE GENOMIC DNA]</scope>
    <source>
        <strain evidence="6 7">KACC 16890</strain>
    </source>
</reference>
<proteinExistence type="inferred from homology"/>
<accession>A0A7G9T4W4</accession>
<keyword evidence="3" id="KW-0472">Membrane</keyword>
<gene>
    <name evidence="6" type="ORF">H9L19_07150</name>
</gene>
<sequence>MKQKYRIISQSRLENEQVQVLTNLYLPLIGMEALTLYLTLLGTLGTDSELHEHTALIDQMNLSAPKFLQARSKLEGYGLIKTFAQELTTTVQWVYMIFSPLSAANFLNDRLLVQLLRSYLGAETFDRLSDTMLIKPPEVTGKDVSKGFFDVVNEENFSSDFKMKPIEQQPTGFELAKDINRPQIDIDLLTNLLQSFGVSRTELKKYESELMLMQQLYNLDDMMLARIIQAHVTSNQTIDIAGMTRQLAVDFQQKQMTNETAHSIEAVETSEPQKAKPSTNNRLIDQANQMSPLEFLADIREQMGGIVTASEQHAIEQLMRYDKLPKSVINMELYVLAVKEKRTSLSKALLEATYTDWAQAKLKSPIDVIKYIQQRDKNQRHQRTTGSTRQRQVPVRETTPDWAHQPTVEISQSEQVDLNRMLANMAAKRKEKEGK</sequence>
<dbReference type="InterPro" id="IPR006343">
    <property type="entry name" value="DnaB/C_C"/>
</dbReference>
<evidence type="ECO:0000313" key="7">
    <source>
        <dbReference type="Proteomes" id="UP000515800"/>
    </source>
</evidence>
<feature type="domain" description="Replicative helicase loading/DNA remodeling protein DnaB N-terminal winged helix" evidence="5">
    <location>
        <begin position="3"/>
        <end position="248"/>
    </location>
</feature>
<protein>
    <submittedName>
        <fullName evidence="6">DnaD domain protein</fullName>
    </submittedName>
</protein>
<dbReference type="RefSeq" id="WP_187528974.1">
    <property type="nucleotide sequence ID" value="NZ_CP060724.1"/>
</dbReference>
<dbReference type="KEGG" id="wdi:H9L19_07150"/>
<evidence type="ECO:0000313" key="6">
    <source>
        <dbReference type="EMBL" id="QNN75139.1"/>
    </source>
</evidence>
<evidence type="ECO:0000256" key="1">
    <source>
        <dbReference type="ARBA" id="ARBA00093462"/>
    </source>
</evidence>
<evidence type="ECO:0000259" key="5">
    <source>
        <dbReference type="Pfam" id="PF25888"/>
    </source>
</evidence>